<gene>
    <name evidence="4" type="ORF">HNQ39_004587</name>
</gene>
<evidence type="ECO:0000256" key="1">
    <source>
        <dbReference type="ARBA" id="ARBA00008007"/>
    </source>
</evidence>
<dbReference type="InterPro" id="IPR051910">
    <property type="entry name" value="ComF/GntX_DNA_util-trans"/>
</dbReference>
<proteinExistence type="inferred from homology"/>
<reference evidence="4 5" key="1">
    <citation type="submission" date="2020-08" db="EMBL/GenBank/DDBJ databases">
        <title>Genomic Encyclopedia of Type Strains, Phase IV (KMG-IV): sequencing the most valuable type-strain genomes for metagenomic binning, comparative biology and taxonomic classification.</title>
        <authorList>
            <person name="Goeker M."/>
        </authorList>
    </citation>
    <scope>NUCLEOTIDE SEQUENCE [LARGE SCALE GENOMIC DNA]</scope>
    <source>
        <strain evidence="4 5">DSM 23562</strain>
    </source>
</reference>
<dbReference type="Pfam" id="PF00156">
    <property type="entry name" value="Pribosyltran"/>
    <property type="match status" value="1"/>
</dbReference>
<protein>
    <submittedName>
        <fullName evidence="4">ComF family protein</fullName>
    </submittedName>
</protein>
<comment type="caution">
    <text evidence="4">The sequence shown here is derived from an EMBL/GenBank/DDBJ whole genome shotgun (WGS) entry which is preliminary data.</text>
</comment>
<evidence type="ECO:0000313" key="4">
    <source>
        <dbReference type="EMBL" id="MBB6052766.1"/>
    </source>
</evidence>
<keyword evidence="5" id="KW-1185">Reference proteome</keyword>
<dbReference type="Pfam" id="PF18912">
    <property type="entry name" value="DZR_2"/>
    <property type="match status" value="1"/>
</dbReference>
<organism evidence="4 5">
    <name type="scientific">Armatimonas rosea</name>
    <dbReference type="NCBI Taxonomy" id="685828"/>
    <lineage>
        <taxon>Bacteria</taxon>
        <taxon>Bacillati</taxon>
        <taxon>Armatimonadota</taxon>
        <taxon>Armatimonadia</taxon>
        <taxon>Armatimonadales</taxon>
        <taxon>Armatimonadaceae</taxon>
        <taxon>Armatimonas</taxon>
    </lineage>
</organism>
<dbReference type="InterPro" id="IPR029057">
    <property type="entry name" value="PRTase-like"/>
</dbReference>
<dbReference type="PANTHER" id="PTHR47505:SF1">
    <property type="entry name" value="DNA UTILIZATION PROTEIN YHGH"/>
    <property type="match status" value="1"/>
</dbReference>
<dbReference type="InterPro" id="IPR044005">
    <property type="entry name" value="DZR_2"/>
</dbReference>
<dbReference type="EMBL" id="JACHGW010000004">
    <property type="protein sequence ID" value="MBB6052766.1"/>
    <property type="molecule type" value="Genomic_DNA"/>
</dbReference>
<dbReference type="PANTHER" id="PTHR47505">
    <property type="entry name" value="DNA UTILIZATION PROTEIN YHGH"/>
    <property type="match status" value="1"/>
</dbReference>
<dbReference type="AlphaFoldDB" id="A0A7W9STX8"/>
<evidence type="ECO:0000313" key="5">
    <source>
        <dbReference type="Proteomes" id="UP000520814"/>
    </source>
</evidence>
<accession>A0A7W9STX8</accession>
<feature type="domain" description="Double zinc ribbon" evidence="3">
    <location>
        <begin position="7"/>
        <end position="59"/>
    </location>
</feature>
<feature type="domain" description="Phosphoribosyltransferase" evidence="2">
    <location>
        <begin position="142"/>
        <end position="232"/>
    </location>
</feature>
<comment type="similarity">
    <text evidence="1">Belongs to the ComF/GntX family.</text>
</comment>
<dbReference type="RefSeq" id="WP_184202378.1">
    <property type="nucleotide sequence ID" value="NZ_JACHGW010000004.1"/>
</dbReference>
<dbReference type="InterPro" id="IPR000836">
    <property type="entry name" value="PRTase_dom"/>
</dbReference>
<evidence type="ECO:0000259" key="2">
    <source>
        <dbReference type="Pfam" id="PF00156"/>
    </source>
</evidence>
<evidence type="ECO:0000259" key="3">
    <source>
        <dbReference type="Pfam" id="PF18912"/>
    </source>
</evidence>
<sequence length="239" mass="25669">MRALAGFLDLIYPPRCLLCESWEEPVLCSACVAQLPTVPEPVCVVCGHPSEPERVCRLCEAAADRWGGWAFESARAAGRHVGALRYGLHLLKYRGKESLAEPLGAWLAHRYLTELRGTAPPELLVALPLSARKRRARGYNQAALLAQPLAEQLALPVLPEGAFVRVRAEQSQMTLGAAQRLANLSPTDFEVTDPALLAGKRLLLIDDVMTTGASLHCAAATLLKAGAAGVEALALSRSF</sequence>
<name>A0A7W9STX8_ARMRO</name>
<dbReference type="Proteomes" id="UP000520814">
    <property type="component" value="Unassembled WGS sequence"/>
</dbReference>
<dbReference type="Gene3D" id="3.40.50.2020">
    <property type="match status" value="1"/>
</dbReference>
<dbReference type="CDD" id="cd06223">
    <property type="entry name" value="PRTases_typeI"/>
    <property type="match status" value="1"/>
</dbReference>
<dbReference type="SUPFAM" id="SSF53271">
    <property type="entry name" value="PRTase-like"/>
    <property type="match status" value="1"/>
</dbReference>